<name>W9CEB7_SCLBF</name>
<evidence type="ECO:0000256" key="6">
    <source>
        <dbReference type="ARBA" id="ARBA00022989"/>
    </source>
</evidence>
<evidence type="ECO:0000313" key="14">
    <source>
        <dbReference type="Proteomes" id="UP000019487"/>
    </source>
</evidence>
<feature type="compositionally biased region" description="Low complexity" evidence="9">
    <location>
        <begin position="564"/>
        <end position="575"/>
    </location>
</feature>
<dbReference type="InterPro" id="IPR001841">
    <property type="entry name" value="Znf_RING"/>
</dbReference>
<comment type="subcellular location">
    <subcellularLocation>
        <location evidence="1">Membrane</location>
    </subcellularLocation>
</comment>
<dbReference type="STRING" id="1432307.W9CEB7"/>
<keyword evidence="3" id="KW-0479">Metal-binding</keyword>
<dbReference type="PANTHER" id="PTHR22765">
    <property type="entry name" value="RING FINGER AND PROTEASE ASSOCIATED DOMAIN-CONTAINING"/>
    <property type="match status" value="1"/>
</dbReference>
<dbReference type="CDD" id="cd16454">
    <property type="entry name" value="RING-H2_PA-TM-RING"/>
    <property type="match status" value="1"/>
</dbReference>
<dbReference type="OrthoDB" id="5357315at2759"/>
<evidence type="ECO:0000256" key="3">
    <source>
        <dbReference type="ARBA" id="ARBA00022723"/>
    </source>
</evidence>
<feature type="region of interest" description="Disordered" evidence="9">
    <location>
        <begin position="321"/>
        <end position="376"/>
    </location>
</feature>
<evidence type="ECO:0000256" key="11">
    <source>
        <dbReference type="SAM" id="SignalP"/>
    </source>
</evidence>
<feature type="compositionally biased region" description="Low complexity" evidence="9">
    <location>
        <begin position="690"/>
        <end position="711"/>
    </location>
</feature>
<reference evidence="13 14" key="1">
    <citation type="journal article" date="2014" name="Genome Announc.">
        <title>Draft genome sequence of Sclerotinia borealis, a psychrophilic plant pathogenic fungus.</title>
        <authorList>
            <person name="Mardanov A.V."/>
            <person name="Beletsky A.V."/>
            <person name="Kadnikov V.V."/>
            <person name="Ignatov A.N."/>
            <person name="Ravin N.V."/>
        </authorList>
    </citation>
    <scope>NUCLEOTIDE SEQUENCE [LARGE SCALE GENOMIC DNA]</scope>
    <source>
        <strain evidence="14">F-4157</strain>
    </source>
</reference>
<feature type="chain" id="PRO_5004918357" description="RING-type domain-containing protein" evidence="11">
    <location>
        <begin position="28"/>
        <end position="926"/>
    </location>
</feature>
<evidence type="ECO:0000256" key="4">
    <source>
        <dbReference type="ARBA" id="ARBA00022771"/>
    </source>
</evidence>
<proteinExistence type="predicted"/>
<keyword evidence="2 10" id="KW-0812">Transmembrane</keyword>
<dbReference type="Pfam" id="PF13639">
    <property type="entry name" value="zf-RING_2"/>
    <property type="match status" value="1"/>
</dbReference>
<protein>
    <recommendedName>
        <fullName evidence="12">RING-type domain-containing protein</fullName>
    </recommendedName>
</protein>
<evidence type="ECO:0000256" key="10">
    <source>
        <dbReference type="SAM" id="Phobius"/>
    </source>
</evidence>
<feature type="compositionally biased region" description="Polar residues" evidence="9">
    <location>
        <begin position="505"/>
        <end position="520"/>
    </location>
</feature>
<dbReference type="GO" id="GO:0008270">
    <property type="term" value="F:zinc ion binding"/>
    <property type="evidence" value="ECO:0007669"/>
    <property type="project" value="UniProtKB-KW"/>
</dbReference>
<evidence type="ECO:0000256" key="9">
    <source>
        <dbReference type="SAM" id="MobiDB-lite"/>
    </source>
</evidence>
<dbReference type="PROSITE" id="PS50089">
    <property type="entry name" value="ZF_RING_2"/>
    <property type="match status" value="1"/>
</dbReference>
<organism evidence="13 14">
    <name type="scientific">Sclerotinia borealis (strain F-4128)</name>
    <dbReference type="NCBI Taxonomy" id="1432307"/>
    <lineage>
        <taxon>Eukaryota</taxon>
        <taxon>Fungi</taxon>
        <taxon>Dikarya</taxon>
        <taxon>Ascomycota</taxon>
        <taxon>Pezizomycotina</taxon>
        <taxon>Leotiomycetes</taxon>
        <taxon>Helotiales</taxon>
        <taxon>Sclerotiniaceae</taxon>
        <taxon>Sclerotinia</taxon>
    </lineage>
</organism>
<dbReference type="Gene3D" id="3.30.40.10">
    <property type="entry name" value="Zinc/RING finger domain, C3HC4 (zinc finger)"/>
    <property type="match status" value="1"/>
</dbReference>
<dbReference type="HOGENOM" id="CLU_007230_0_0_1"/>
<dbReference type="InterPro" id="IPR011016">
    <property type="entry name" value="Znf_RING-CH"/>
</dbReference>
<comment type="caution">
    <text evidence="13">The sequence shown here is derived from an EMBL/GenBank/DDBJ whole genome shotgun (WGS) entry which is preliminary data.</text>
</comment>
<feature type="region of interest" description="Disordered" evidence="9">
    <location>
        <begin position="133"/>
        <end position="210"/>
    </location>
</feature>
<dbReference type="GO" id="GO:0016020">
    <property type="term" value="C:membrane"/>
    <property type="evidence" value="ECO:0007669"/>
    <property type="project" value="UniProtKB-SubCell"/>
</dbReference>
<keyword evidence="11" id="KW-0732">Signal</keyword>
<feature type="region of interest" description="Disordered" evidence="9">
    <location>
        <begin position="591"/>
        <end position="619"/>
    </location>
</feature>
<sequence>MRPPRMVIIVAFLLTTFFLTFLSLRSSHSPQNVATSTTPPKTGIQSLFSFRAPFSLFPPNAIITLTNDNTTAFLARPAAFGPLLPNEGLKGQLWIGSGFGDDSIRQGPVASGAEGELGCSDVPGWVDNYAKSGATEGAKSRGDKSATTASKSKTNKRTNVGDKSFIDRTSSSSTKNKHNGVEPSVGDGTDDYLHHPLSGSAVSKPTDKQPADIKANHADIQSIQEGAEIAGKVVLLSRGGCGFLEKVKWVQRRGGIALIVGDDKSGGPLIQMYARGDTSNVTIPAIFTSRTTAHLLSSLIGPGTFMEDALDESGKATLKVQKNQKSKKVSKKKTKESQPTFTTTTTTPKATKATRADLKKTTKKAPSKVEEKTTTIETQKPGWFKSLFYGAGGRGTVKDSSRPPSSGQLDWVLVDDWKDDDNAGTKKISTAKLTGQEKADAYKKSQQTGKGGSKPASGDDFVIGVQDWRDPDLVGSSDSKDSEKNSKTSSTKTDGKIDANKAKNESPQPTKAGNKNSGGSTEEKTEVTPKLRGGSITPGSGEYAPKLTSEMDKVKPKAKETTEKSSSSGSKTKGILTTIFGDDEEDFEFLAPGSSSTGSVDIDDEDDEDDNDGEDEEDGLWVTLTPTSGASPFLDTLLVLVVSPLVTLTVVYALLLLRSRIRRRRWRAPKSVVERLPVRTYQTINTPGNRSPTVSSPTSPSATTPLLSNTPPSRPRPRSRTTTGIPEPGDIARVISNPLQAPTLSTPQPNEHEKIVGSPSQWKKYMGKQVECVVCLEEYVDGVSQVMSLPCGHEFHVDCITPWLTTRRRTCPICKGDVVRSLARGSPSSPRYEAYRDDDSDDEIQVQAAESVNPSSSSALPLSRNLEDEIVGDLEQGISPSTPSRASRSVDRRGESWRNLDREVEVLEGEKKIGIGERLVRDYMSF</sequence>
<evidence type="ECO:0000313" key="13">
    <source>
        <dbReference type="EMBL" id="ESZ94198.1"/>
    </source>
</evidence>
<dbReference type="SUPFAM" id="SSF57850">
    <property type="entry name" value="RING/U-box"/>
    <property type="match status" value="1"/>
</dbReference>
<keyword evidence="14" id="KW-1185">Reference proteome</keyword>
<dbReference type="EMBL" id="AYSA01000263">
    <property type="protein sequence ID" value="ESZ94198.1"/>
    <property type="molecule type" value="Genomic_DNA"/>
</dbReference>
<dbReference type="Pfam" id="PF02225">
    <property type="entry name" value="PA"/>
    <property type="match status" value="1"/>
</dbReference>
<dbReference type="AlphaFoldDB" id="W9CEB7"/>
<feature type="region of interest" description="Disordered" evidence="9">
    <location>
        <begin position="422"/>
        <end position="575"/>
    </location>
</feature>
<dbReference type="SMART" id="SM00184">
    <property type="entry name" value="RING"/>
    <property type="match status" value="1"/>
</dbReference>
<dbReference type="GO" id="GO:0006511">
    <property type="term" value="P:ubiquitin-dependent protein catabolic process"/>
    <property type="evidence" value="ECO:0007669"/>
    <property type="project" value="TreeGrafter"/>
</dbReference>
<evidence type="ECO:0000256" key="7">
    <source>
        <dbReference type="ARBA" id="ARBA00023136"/>
    </source>
</evidence>
<evidence type="ECO:0000256" key="1">
    <source>
        <dbReference type="ARBA" id="ARBA00004370"/>
    </source>
</evidence>
<feature type="compositionally biased region" description="Low complexity" evidence="9">
    <location>
        <begin position="339"/>
        <end position="353"/>
    </location>
</feature>
<dbReference type="InterPro" id="IPR013083">
    <property type="entry name" value="Znf_RING/FYVE/PHD"/>
</dbReference>
<evidence type="ECO:0000256" key="5">
    <source>
        <dbReference type="ARBA" id="ARBA00022833"/>
    </source>
</evidence>
<evidence type="ECO:0000256" key="2">
    <source>
        <dbReference type="ARBA" id="ARBA00022692"/>
    </source>
</evidence>
<feature type="compositionally biased region" description="Polar residues" evidence="9">
    <location>
        <begin position="878"/>
        <end position="887"/>
    </location>
</feature>
<feature type="compositionally biased region" description="Basic and acidic residues" evidence="9">
    <location>
        <begin position="467"/>
        <end position="486"/>
    </location>
</feature>
<dbReference type="InterPro" id="IPR051826">
    <property type="entry name" value="E3_ubiquitin-ligase_domain"/>
</dbReference>
<feature type="domain" description="RING-type" evidence="12">
    <location>
        <begin position="772"/>
        <end position="815"/>
    </location>
</feature>
<dbReference type="Proteomes" id="UP000019487">
    <property type="component" value="Unassembled WGS sequence"/>
</dbReference>
<dbReference type="InterPro" id="IPR046450">
    <property type="entry name" value="PA_dom_sf"/>
</dbReference>
<dbReference type="InterPro" id="IPR003137">
    <property type="entry name" value="PA_domain"/>
</dbReference>
<dbReference type="PANTHER" id="PTHR22765:SF406">
    <property type="entry name" value="PA AND RING FINGER DOMAIN PROTEIN (AFU_ORTHOLOGUE AFUA_2G02470)"/>
    <property type="match status" value="1"/>
</dbReference>
<keyword evidence="5" id="KW-0862">Zinc</keyword>
<feature type="compositionally biased region" description="Basic residues" evidence="9">
    <location>
        <begin position="322"/>
        <end position="334"/>
    </location>
</feature>
<feature type="transmembrane region" description="Helical" evidence="10">
    <location>
        <begin position="637"/>
        <end position="657"/>
    </location>
</feature>
<feature type="region of interest" description="Disordered" evidence="9">
    <location>
        <begin position="683"/>
        <end position="731"/>
    </location>
</feature>
<dbReference type="Gene3D" id="3.50.30.30">
    <property type="match status" value="1"/>
</dbReference>
<dbReference type="SMART" id="SM00744">
    <property type="entry name" value="RINGv"/>
    <property type="match status" value="1"/>
</dbReference>
<feature type="region of interest" description="Disordered" evidence="9">
    <location>
        <begin position="875"/>
        <end position="894"/>
    </location>
</feature>
<dbReference type="GO" id="GO:0005737">
    <property type="term" value="C:cytoplasm"/>
    <property type="evidence" value="ECO:0007669"/>
    <property type="project" value="TreeGrafter"/>
</dbReference>
<feature type="compositionally biased region" description="Basic and acidic residues" evidence="9">
    <location>
        <begin position="549"/>
        <end position="563"/>
    </location>
</feature>
<evidence type="ECO:0000256" key="8">
    <source>
        <dbReference type="PROSITE-ProRule" id="PRU00175"/>
    </source>
</evidence>
<keyword evidence="6 10" id="KW-1133">Transmembrane helix</keyword>
<feature type="compositionally biased region" description="Acidic residues" evidence="9">
    <location>
        <begin position="601"/>
        <end position="619"/>
    </location>
</feature>
<feature type="compositionally biased region" description="Basic and acidic residues" evidence="9">
    <location>
        <begin position="493"/>
        <end position="504"/>
    </location>
</feature>
<keyword evidence="4 8" id="KW-0863">Zinc-finger</keyword>
<keyword evidence="7 10" id="KW-0472">Membrane</keyword>
<dbReference type="GO" id="GO:0061630">
    <property type="term" value="F:ubiquitin protein ligase activity"/>
    <property type="evidence" value="ECO:0007669"/>
    <property type="project" value="TreeGrafter"/>
</dbReference>
<dbReference type="CDD" id="cd04813">
    <property type="entry name" value="PA_1"/>
    <property type="match status" value="1"/>
</dbReference>
<accession>W9CEB7</accession>
<dbReference type="SUPFAM" id="SSF52025">
    <property type="entry name" value="PA domain"/>
    <property type="match status" value="1"/>
</dbReference>
<dbReference type="FunFam" id="3.30.40.10:FF:000364">
    <property type="entry name" value="Protease-associated PA domain protein"/>
    <property type="match status" value="1"/>
</dbReference>
<feature type="signal peptide" evidence="11">
    <location>
        <begin position="1"/>
        <end position="27"/>
    </location>
</feature>
<gene>
    <name evidence="13" type="ORF">SBOR_5424</name>
</gene>
<evidence type="ECO:0000259" key="12">
    <source>
        <dbReference type="PROSITE" id="PS50089"/>
    </source>
</evidence>